<accession>A0AAW1MB61</accession>
<name>A0AAW1MB61_POPJA</name>
<proteinExistence type="predicted"/>
<evidence type="ECO:0000313" key="1">
    <source>
        <dbReference type="EMBL" id="KAK9744798.1"/>
    </source>
</evidence>
<protein>
    <submittedName>
        <fullName evidence="1">Uncharacterized protein</fullName>
    </submittedName>
</protein>
<reference evidence="1 2" key="1">
    <citation type="journal article" date="2024" name="BMC Genomics">
        <title>De novo assembly and annotation of Popillia japonica's genome with initial clues to its potential as an invasive pest.</title>
        <authorList>
            <person name="Cucini C."/>
            <person name="Boschi S."/>
            <person name="Funari R."/>
            <person name="Cardaioli E."/>
            <person name="Iannotti N."/>
            <person name="Marturano G."/>
            <person name="Paoli F."/>
            <person name="Bruttini M."/>
            <person name="Carapelli A."/>
            <person name="Frati F."/>
            <person name="Nardi F."/>
        </authorList>
    </citation>
    <scope>NUCLEOTIDE SEQUENCE [LARGE SCALE GENOMIC DNA]</scope>
    <source>
        <strain evidence="1">DMR45628</strain>
    </source>
</reference>
<dbReference type="PANTHER" id="PTHR37984">
    <property type="entry name" value="PROTEIN CBG26694"/>
    <property type="match status" value="1"/>
</dbReference>
<evidence type="ECO:0000313" key="2">
    <source>
        <dbReference type="Proteomes" id="UP001458880"/>
    </source>
</evidence>
<keyword evidence="2" id="KW-1185">Reference proteome</keyword>
<dbReference type="Proteomes" id="UP001458880">
    <property type="component" value="Unassembled WGS sequence"/>
</dbReference>
<dbReference type="EMBL" id="JASPKY010000055">
    <property type="protein sequence ID" value="KAK9744798.1"/>
    <property type="molecule type" value="Genomic_DNA"/>
</dbReference>
<comment type="caution">
    <text evidence="1">The sequence shown here is derived from an EMBL/GenBank/DDBJ whole genome shotgun (WGS) entry which is preliminary data.</text>
</comment>
<dbReference type="InterPro" id="IPR050951">
    <property type="entry name" value="Retrovirus_Pol_polyprotein"/>
</dbReference>
<sequence>MVVQTVKSSLKKLLLDTKCNKLMLGHNIQNFLFAYRNTPSAVTQKSPAEMMFRQLPRTKLSLLKPGHKQKKKKNLDEIANPKNRKLIVFSEGQNVLIYSAQEKQWKPGKVVKLVSNVTYLYSAQEKQWKPGKVVKLVSNVTYLVWSENKIKLLLEEPTIDVVPT</sequence>
<dbReference type="PANTHER" id="PTHR37984:SF5">
    <property type="entry name" value="PROTEIN NYNRIN-LIKE"/>
    <property type="match status" value="1"/>
</dbReference>
<gene>
    <name evidence="1" type="ORF">QE152_g7500</name>
</gene>
<dbReference type="InterPro" id="IPR036397">
    <property type="entry name" value="RNaseH_sf"/>
</dbReference>
<dbReference type="GO" id="GO:0003676">
    <property type="term" value="F:nucleic acid binding"/>
    <property type="evidence" value="ECO:0007669"/>
    <property type="project" value="InterPro"/>
</dbReference>
<dbReference type="AlphaFoldDB" id="A0AAW1MB61"/>
<dbReference type="Gene3D" id="3.30.420.10">
    <property type="entry name" value="Ribonuclease H-like superfamily/Ribonuclease H"/>
    <property type="match status" value="1"/>
</dbReference>
<organism evidence="1 2">
    <name type="scientific">Popillia japonica</name>
    <name type="common">Japanese beetle</name>
    <dbReference type="NCBI Taxonomy" id="7064"/>
    <lineage>
        <taxon>Eukaryota</taxon>
        <taxon>Metazoa</taxon>
        <taxon>Ecdysozoa</taxon>
        <taxon>Arthropoda</taxon>
        <taxon>Hexapoda</taxon>
        <taxon>Insecta</taxon>
        <taxon>Pterygota</taxon>
        <taxon>Neoptera</taxon>
        <taxon>Endopterygota</taxon>
        <taxon>Coleoptera</taxon>
        <taxon>Polyphaga</taxon>
        <taxon>Scarabaeiformia</taxon>
        <taxon>Scarabaeidae</taxon>
        <taxon>Rutelinae</taxon>
        <taxon>Popillia</taxon>
    </lineage>
</organism>